<evidence type="ECO:0000313" key="15">
    <source>
        <dbReference type="EMBL" id="KAL1188296.1"/>
    </source>
</evidence>
<keyword evidence="12" id="KW-0325">Glycoprotein</keyword>
<feature type="signal peptide" evidence="13">
    <location>
        <begin position="1"/>
        <end position="21"/>
    </location>
</feature>
<dbReference type="Proteomes" id="UP001558713">
    <property type="component" value="Unassembled WGS sequence"/>
</dbReference>
<keyword evidence="3" id="KW-0723">Serine/threonine-protein kinase</keyword>
<keyword evidence="4" id="KW-0245">EGF-like domain</keyword>
<dbReference type="Gene3D" id="2.90.10.10">
    <property type="entry name" value="Bulb-type lectin domain"/>
    <property type="match status" value="1"/>
</dbReference>
<keyword evidence="6 13" id="KW-0732">Signal</keyword>
<keyword evidence="7" id="KW-0430">Lectin</keyword>
<evidence type="ECO:0000256" key="3">
    <source>
        <dbReference type="ARBA" id="ARBA00022527"/>
    </source>
</evidence>
<dbReference type="PROSITE" id="PS50927">
    <property type="entry name" value="BULB_LECTIN"/>
    <property type="match status" value="1"/>
</dbReference>
<evidence type="ECO:0000256" key="6">
    <source>
        <dbReference type="ARBA" id="ARBA00022729"/>
    </source>
</evidence>
<dbReference type="CDD" id="cd00028">
    <property type="entry name" value="B_lectin"/>
    <property type="match status" value="1"/>
</dbReference>
<evidence type="ECO:0000313" key="16">
    <source>
        <dbReference type="Proteomes" id="UP001558713"/>
    </source>
</evidence>
<dbReference type="SMART" id="SM00108">
    <property type="entry name" value="B_lectin"/>
    <property type="match status" value="1"/>
</dbReference>
<keyword evidence="2" id="KW-1003">Cell membrane</keyword>
<comment type="subcellular location">
    <subcellularLocation>
        <location evidence="1">Cell membrane</location>
        <topology evidence="1">Single-pass type I membrane protein</topology>
    </subcellularLocation>
</comment>
<dbReference type="SUPFAM" id="SSF51110">
    <property type="entry name" value="alpha-D-mannose-specific plant lectins"/>
    <property type="match status" value="1"/>
</dbReference>
<evidence type="ECO:0000256" key="11">
    <source>
        <dbReference type="ARBA" id="ARBA00023157"/>
    </source>
</evidence>
<keyword evidence="2" id="KW-0472">Membrane</keyword>
<evidence type="ECO:0000256" key="5">
    <source>
        <dbReference type="ARBA" id="ARBA00022679"/>
    </source>
</evidence>
<evidence type="ECO:0000256" key="9">
    <source>
        <dbReference type="ARBA" id="ARBA00022777"/>
    </source>
</evidence>
<evidence type="ECO:0000256" key="1">
    <source>
        <dbReference type="ARBA" id="ARBA00004251"/>
    </source>
</evidence>
<dbReference type="InterPro" id="IPR036426">
    <property type="entry name" value="Bulb-type_lectin_dom_sf"/>
</dbReference>
<protein>
    <submittedName>
        <fullName evidence="15">G-type lectin S-receptor-like serine/threonine-protein kinase</fullName>
    </submittedName>
</protein>
<keyword evidence="11" id="KW-1015">Disulfide bond</keyword>
<gene>
    <name evidence="15" type="ORF">V5N11_001726</name>
</gene>
<dbReference type="FunFam" id="2.90.10.10:FF:000003">
    <property type="entry name" value="G-type lectin S-receptor-like serine/threonine-protein kinase"/>
    <property type="match status" value="1"/>
</dbReference>
<feature type="domain" description="Bulb-type lectin" evidence="14">
    <location>
        <begin position="20"/>
        <end position="142"/>
    </location>
</feature>
<keyword evidence="9" id="KW-0418">Kinase</keyword>
<dbReference type="GO" id="GO:0030246">
    <property type="term" value="F:carbohydrate binding"/>
    <property type="evidence" value="ECO:0007669"/>
    <property type="project" value="UniProtKB-KW"/>
</dbReference>
<dbReference type="GO" id="GO:0005524">
    <property type="term" value="F:ATP binding"/>
    <property type="evidence" value="ECO:0007669"/>
    <property type="project" value="UniProtKB-KW"/>
</dbReference>
<evidence type="ECO:0000256" key="4">
    <source>
        <dbReference type="ARBA" id="ARBA00022536"/>
    </source>
</evidence>
<evidence type="ECO:0000256" key="7">
    <source>
        <dbReference type="ARBA" id="ARBA00022734"/>
    </source>
</evidence>
<reference evidence="15 16" key="1">
    <citation type="submission" date="2024-04" db="EMBL/GenBank/DDBJ databases">
        <title>Genome assembly C_amara_ONT_v2.</title>
        <authorList>
            <person name="Yant L."/>
            <person name="Moore C."/>
            <person name="Slenker M."/>
        </authorList>
    </citation>
    <scope>NUCLEOTIDE SEQUENCE [LARGE SCALE GENOMIC DNA]</scope>
    <source>
        <tissue evidence="15">Leaf</tissue>
    </source>
</reference>
<organism evidence="15 16">
    <name type="scientific">Cardamine amara subsp. amara</name>
    <dbReference type="NCBI Taxonomy" id="228776"/>
    <lineage>
        <taxon>Eukaryota</taxon>
        <taxon>Viridiplantae</taxon>
        <taxon>Streptophyta</taxon>
        <taxon>Embryophyta</taxon>
        <taxon>Tracheophyta</taxon>
        <taxon>Spermatophyta</taxon>
        <taxon>Magnoliopsida</taxon>
        <taxon>eudicotyledons</taxon>
        <taxon>Gunneridae</taxon>
        <taxon>Pentapetalae</taxon>
        <taxon>rosids</taxon>
        <taxon>malvids</taxon>
        <taxon>Brassicales</taxon>
        <taxon>Brassicaceae</taxon>
        <taxon>Cardamineae</taxon>
        <taxon>Cardamine</taxon>
    </lineage>
</organism>
<comment type="caution">
    <text evidence="15">The sequence shown here is derived from an EMBL/GenBank/DDBJ whole genome shotgun (WGS) entry which is preliminary data.</text>
</comment>
<evidence type="ECO:0000256" key="10">
    <source>
        <dbReference type="ARBA" id="ARBA00022840"/>
    </source>
</evidence>
<dbReference type="GO" id="GO:0005886">
    <property type="term" value="C:plasma membrane"/>
    <property type="evidence" value="ECO:0007669"/>
    <property type="project" value="UniProtKB-SubCell"/>
</dbReference>
<sequence>MGMTRFACLLLLTLLLSLSYAAITPTSPLSVSQTLSSSNKVYELGFFSPNNSQSHQYVGIWFKGIIPRVVVWVANREKPVTESTANLVISSNGILLLFNGKHGVVWSSGVTFPSSGCSAELLDSGNLIVIDNVSERTIWQSFEHFGDTMLHSSSLMYNLATGEKRVLTS</sequence>
<keyword evidence="8" id="KW-0547">Nucleotide-binding</keyword>
<accession>A0ABD0ZNV7</accession>
<dbReference type="AlphaFoldDB" id="A0ABD0ZNV7"/>
<dbReference type="Pfam" id="PF01453">
    <property type="entry name" value="B_lectin"/>
    <property type="match status" value="1"/>
</dbReference>
<evidence type="ECO:0000259" key="14">
    <source>
        <dbReference type="PROSITE" id="PS50927"/>
    </source>
</evidence>
<dbReference type="PANTHER" id="PTHR32444">
    <property type="entry name" value="BULB-TYPE LECTIN DOMAIN-CONTAINING PROTEIN"/>
    <property type="match status" value="1"/>
</dbReference>
<feature type="chain" id="PRO_5044847392" evidence="13">
    <location>
        <begin position="22"/>
        <end position="169"/>
    </location>
</feature>
<proteinExistence type="predicted"/>
<evidence type="ECO:0000256" key="12">
    <source>
        <dbReference type="ARBA" id="ARBA00023180"/>
    </source>
</evidence>
<evidence type="ECO:0000256" key="8">
    <source>
        <dbReference type="ARBA" id="ARBA00022741"/>
    </source>
</evidence>
<keyword evidence="5" id="KW-0808">Transferase</keyword>
<evidence type="ECO:0000256" key="2">
    <source>
        <dbReference type="ARBA" id="ARBA00022475"/>
    </source>
</evidence>
<dbReference type="GO" id="GO:0004674">
    <property type="term" value="F:protein serine/threonine kinase activity"/>
    <property type="evidence" value="ECO:0007669"/>
    <property type="project" value="UniProtKB-KW"/>
</dbReference>
<dbReference type="InterPro" id="IPR001480">
    <property type="entry name" value="Bulb-type_lectin_dom"/>
</dbReference>
<dbReference type="GO" id="GO:0031625">
    <property type="term" value="F:ubiquitin protein ligase binding"/>
    <property type="evidence" value="ECO:0007669"/>
    <property type="project" value="UniProtKB-ARBA"/>
</dbReference>
<evidence type="ECO:0000256" key="13">
    <source>
        <dbReference type="SAM" id="SignalP"/>
    </source>
</evidence>
<keyword evidence="16" id="KW-1185">Reference proteome</keyword>
<dbReference type="EMBL" id="JBANAX010000927">
    <property type="protein sequence ID" value="KAL1188296.1"/>
    <property type="molecule type" value="Genomic_DNA"/>
</dbReference>
<keyword evidence="10" id="KW-0067">ATP-binding</keyword>
<name>A0ABD0ZNV7_CARAN</name>
<dbReference type="PANTHER" id="PTHR32444:SF235">
    <property type="entry name" value="OS01G0783900 PROTEIN"/>
    <property type="match status" value="1"/>
</dbReference>